<reference evidence="2 3" key="1">
    <citation type="submission" date="2018-05" db="EMBL/GenBank/DDBJ databases">
        <title>Genomic Encyclopedia of Type Strains, Phase IV (KMG-V): Genome sequencing to study the core and pangenomes of soil and plant-associated prokaryotes.</title>
        <authorList>
            <person name="Whitman W."/>
        </authorList>
    </citation>
    <scope>NUCLEOTIDE SEQUENCE [LARGE SCALE GENOMIC DNA]</scope>
    <source>
        <strain evidence="2 3">PNG 92-11</strain>
    </source>
</reference>
<comment type="caution">
    <text evidence="2">The sequence shown here is derived from an EMBL/GenBank/DDBJ whole genome shotgun (WGS) entry which is preliminary data.</text>
</comment>
<dbReference type="Proteomes" id="UP000245996">
    <property type="component" value="Unassembled WGS sequence"/>
</dbReference>
<keyword evidence="1" id="KW-0472">Membrane</keyword>
<dbReference type="AlphaFoldDB" id="A0ABD6XP75"/>
<organism evidence="2 3">
    <name type="scientific">Enterobacter agglomerans</name>
    <name type="common">Erwinia herbicola</name>
    <name type="synonym">Pantoea agglomerans</name>
    <dbReference type="NCBI Taxonomy" id="549"/>
    <lineage>
        <taxon>Bacteria</taxon>
        <taxon>Pseudomonadati</taxon>
        <taxon>Pseudomonadota</taxon>
        <taxon>Gammaproteobacteria</taxon>
        <taxon>Enterobacterales</taxon>
        <taxon>Erwiniaceae</taxon>
        <taxon>Pantoea</taxon>
        <taxon>Pantoea agglomerans group</taxon>
    </lineage>
</organism>
<evidence type="ECO:0000313" key="3">
    <source>
        <dbReference type="Proteomes" id="UP000245996"/>
    </source>
</evidence>
<dbReference type="EMBL" id="QGHE01000006">
    <property type="protein sequence ID" value="PWJ79948.1"/>
    <property type="molecule type" value="Genomic_DNA"/>
</dbReference>
<feature type="transmembrane region" description="Helical" evidence="1">
    <location>
        <begin position="12"/>
        <end position="33"/>
    </location>
</feature>
<name>A0ABD6XP75_ENTAG</name>
<sequence length="83" mass="9686">MIRITKWKLIILFIYSCTTIPVFMFLLSLFFLWQPSPVGEGVFAEKNLHVALNMAGVGFLLGIILWLSYYLPYRKRNLNKTKS</sequence>
<evidence type="ECO:0000256" key="1">
    <source>
        <dbReference type="SAM" id="Phobius"/>
    </source>
</evidence>
<keyword evidence="1" id="KW-0812">Transmembrane</keyword>
<proteinExistence type="predicted"/>
<keyword evidence="1" id="KW-1133">Transmembrane helix</keyword>
<dbReference type="RefSeq" id="WP_136360509.1">
    <property type="nucleotide sequence ID" value="NZ_CP134757.1"/>
</dbReference>
<evidence type="ECO:0000313" key="2">
    <source>
        <dbReference type="EMBL" id="PWJ79948.1"/>
    </source>
</evidence>
<accession>A0ABD6XP75</accession>
<protein>
    <submittedName>
        <fullName evidence="2">Uncharacterized protein</fullName>
    </submittedName>
</protein>
<gene>
    <name evidence="2" type="ORF">C7430_10690</name>
</gene>
<feature type="transmembrane region" description="Helical" evidence="1">
    <location>
        <begin position="53"/>
        <end position="73"/>
    </location>
</feature>